<organism evidence="12 13">
    <name type="scientific">[Clostridium] asparagiforme DSM 15981</name>
    <dbReference type="NCBI Taxonomy" id="518636"/>
    <lineage>
        <taxon>Bacteria</taxon>
        <taxon>Bacillati</taxon>
        <taxon>Bacillota</taxon>
        <taxon>Clostridia</taxon>
        <taxon>Lachnospirales</taxon>
        <taxon>Lachnospiraceae</taxon>
        <taxon>Enterocloster</taxon>
    </lineage>
</organism>
<evidence type="ECO:0000256" key="6">
    <source>
        <dbReference type="ARBA" id="ARBA00023163"/>
    </source>
</evidence>
<dbReference type="SUPFAM" id="SSF52172">
    <property type="entry name" value="CheY-like"/>
    <property type="match status" value="1"/>
</dbReference>
<dbReference type="GO" id="GO:0005829">
    <property type="term" value="C:cytosol"/>
    <property type="evidence" value="ECO:0007669"/>
    <property type="project" value="TreeGrafter"/>
</dbReference>
<keyword evidence="3" id="KW-0902">Two-component regulatory system</keyword>
<feature type="domain" description="OmpR/PhoB-type" evidence="11">
    <location>
        <begin position="135"/>
        <end position="237"/>
    </location>
</feature>
<keyword evidence="6" id="KW-0804">Transcription</keyword>
<comment type="function">
    <text evidence="7">May play the central regulatory role in sporulation. It may be an element of the effector pathway responsible for the activation of sporulation genes in response to nutritional stress. Spo0A may act in concert with spo0H (a sigma factor) to control the expression of some genes that are critical to the sporulation process.</text>
</comment>
<protein>
    <recommendedName>
        <fullName evidence="1">Stage 0 sporulation protein A homolog</fullName>
    </recommendedName>
</protein>
<dbReference type="SMART" id="SM00448">
    <property type="entry name" value="REC"/>
    <property type="match status" value="1"/>
</dbReference>
<dbReference type="Gene3D" id="3.40.50.2300">
    <property type="match status" value="1"/>
</dbReference>
<evidence type="ECO:0000256" key="8">
    <source>
        <dbReference type="PROSITE-ProRule" id="PRU00169"/>
    </source>
</evidence>
<evidence type="ECO:0000256" key="4">
    <source>
        <dbReference type="ARBA" id="ARBA00023015"/>
    </source>
</evidence>
<dbReference type="SUPFAM" id="SSF46894">
    <property type="entry name" value="C-terminal effector domain of the bipartite response regulators"/>
    <property type="match status" value="1"/>
</dbReference>
<dbReference type="InterPro" id="IPR039420">
    <property type="entry name" value="WalR-like"/>
</dbReference>
<evidence type="ECO:0000256" key="5">
    <source>
        <dbReference type="ARBA" id="ARBA00023125"/>
    </source>
</evidence>
<proteinExistence type="predicted"/>
<dbReference type="Gene3D" id="6.10.250.690">
    <property type="match status" value="1"/>
</dbReference>
<accession>C0DBI2</accession>
<reference evidence="12 13" key="1">
    <citation type="submission" date="2009-02" db="EMBL/GenBank/DDBJ databases">
        <title>Draft genome sequence of Clostridium asparagiforme (DSM 15981).</title>
        <authorList>
            <person name="Sudarsanam P."/>
            <person name="Ley R."/>
            <person name="Guruge J."/>
            <person name="Turnbaugh P.J."/>
            <person name="Mahowald M."/>
            <person name="Liep D."/>
            <person name="Gordon J."/>
        </authorList>
    </citation>
    <scope>NUCLEOTIDE SEQUENCE [LARGE SCALE GENOMIC DNA]</scope>
    <source>
        <strain evidence="12 13">DSM 15981</strain>
    </source>
</reference>
<keyword evidence="2 8" id="KW-0597">Phosphoprotein</keyword>
<evidence type="ECO:0000313" key="12">
    <source>
        <dbReference type="EMBL" id="EEG51358.1"/>
    </source>
</evidence>
<dbReference type="PROSITE" id="PS50110">
    <property type="entry name" value="RESPONSE_REGULATORY"/>
    <property type="match status" value="1"/>
</dbReference>
<evidence type="ECO:0000256" key="2">
    <source>
        <dbReference type="ARBA" id="ARBA00022553"/>
    </source>
</evidence>
<dbReference type="HOGENOM" id="CLU_000445_30_1_9"/>
<dbReference type="Proteomes" id="UP000004756">
    <property type="component" value="Unassembled WGS sequence"/>
</dbReference>
<dbReference type="CDD" id="cd00383">
    <property type="entry name" value="trans_reg_C"/>
    <property type="match status" value="1"/>
</dbReference>
<dbReference type="Pfam" id="PF00486">
    <property type="entry name" value="Trans_reg_C"/>
    <property type="match status" value="1"/>
</dbReference>
<keyword evidence="4" id="KW-0805">Transcription regulation</keyword>
<dbReference type="SMART" id="SM00862">
    <property type="entry name" value="Trans_reg_C"/>
    <property type="match status" value="1"/>
</dbReference>
<evidence type="ECO:0000256" key="9">
    <source>
        <dbReference type="PROSITE-ProRule" id="PRU01091"/>
    </source>
</evidence>
<sequence>MLRNRRKWKMRQYHILLCEDEQEIQAYNQEQLESRGYRVTAVRTLGEARRSFERGVPDLIVLDIMLPDGSGIEYCREIREDFRGPVLFLTSLAESSQIVQGLRAGGDDYMTKPYEVEELIARIEAHLRKMERFRTDIRQAAGGRLYLNGATQRAYLDGRDMLLKPKEFQILYLLLEQFGRCVTAQELYEAVWDMDGNQDIRTVWVHISNLRKKLKREDGVRVADIVSEKSRGYHLELYDTDMIRGE</sequence>
<dbReference type="GO" id="GO:0032993">
    <property type="term" value="C:protein-DNA complex"/>
    <property type="evidence" value="ECO:0007669"/>
    <property type="project" value="TreeGrafter"/>
</dbReference>
<gene>
    <name evidence="12" type="ORF">CLOSTASPAR_06638</name>
</gene>
<keyword evidence="13" id="KW-1185">Reference proteome</keyword>
<evidence type="ECO:0000259" key="11">
    <source>
        <dbReference type="PROSITE" id="PS51755"/>
    </source>
</evidence>
<dbReference type="InterPro" id="IPR016032">
    <property type="entry name" value="Sig_transdc_resp-reg_C-effctor"/>
</dbReference>
<name>C0DBI2_9FIRM</name>
<evidence type="ECO:0000313" key="13">
    <source>
        <dbReference type="Proteomes" id="UP000004756"/>
    </source>
</evidence>
<dbReference type="Pfam" id="PF00072">
    <property type="entry name" value="Response_reg"/>
    <property type="match status" value="1"/>
</dbReference>
<dbReference type="PANTHER" id="PTHR48111:SF1">
    <property type="entry name" value="TWO-COMPONENT RESPONSE REGULATOR ORR33"/>
    <property type="match status" value="1"/>
</dbReference>
<keyword evidence="5 9" id="KW-0238">DNA-binding</keyword>
<dbReference type="GO" id="GO:0000976">
    <property type="term" value="F:transcription cis-regulatory region binding"/>
    <property type="evidence" value="ECO:0007669"/>
    <property type="project" value="TreeGrafter"/>
</dbReference>
<dbReference type="AlphaFoldDB" id="C0DBI2"/>
<feature type="domain" description="Response regulatory" evidence="10">
    <location>
        <begin position="14"/>
        <end position="127"/>
    </location>
</feature>
<dbReference type="InterPro" id="IPR001867">
    <property type="entry name" value="OmpR/PhoB-type_DNA-bd"/>
</dbReference>
<dbReference type="GO" id="GO:0006355">
    <property type="term" value="P:regulation of DNA-templated transcription"/>
    <property type="evidence" value="ECO:0007669"/>
    <property type="project" value="InterPro"/>
</dbReference>
<evidence type="ECO:0000256" key="1">
    <source>
        <dbReference type="ARBA" id="ARBA00018672"/>
    </source>
</evidence>
<feature type="DNA-binding region" description="OmpR/PhoB-type" evidence="9">
    <location>
        <begin position="135"/>
        <end position="237"/>
    </location>
</feature>
<evidence type="ECO:0000259" key="10">
    <source>
        <dbReference type="PROSITE" id="PS50110"/>
    </source>
</evidence>
<evidence type="ECO:0000256" key="7">
    <source>
        <dbReference type="ARBA" id="ARBA00024867"/>
    </source>
</evidence>
<dbReference type="Gene3D" id="1.10.10.10">
    <property type="entry name" value="Winged helix-like DNA-binding domain superfamily/Winged helix DNA-binding domain"/>
    <property type="match status" value="1"/>
</dbReference>
<evidence type="ECO:0000256" key="3">
    <source>
        <dbReference type="ARBA" id="ARBA00023012"/>
    </source>
</evidence>
<dbReference type="PROSITE" id="PS51755">
    <property type="entry name" value="OMPR_PHOB"/>
    <property type="match status" value="1"/>
</dbReference>
<dbReference type="CDD" id="cd17574">
    <property type="entry name" value="REC_OmpR"/>
    <property type="match status" value="1"/>
</dbReference>
<comment type="caution">
    <text evidence="12">The sequence shown here is derived from an EMBL/GenBank/DDBJ whole genome shotgun (WGS) entry which is preliminary data.</text>
</comment>
<dbReference type="InterPro" id="IPR036388">
    <property type="entry name" value="WH-like_DNA-bd_sf"/>
</dbReference>
<dbReference type="PANTHER" id="PTHR48111">
    <property type="entry name" value="REGULATOR OF RPOS"/>
    <property type="match status" value="1"/>
</dbReference>
<dbReference type="InterPro" id="IPR011006">
    <property type="entry name" value="CheY-like_superfamily"/>
</dbReference>
<dbReference type="GO" id="GO:0000156">
    <property type="term" value="F:phosphorelay response regulator activity"/>
    <property type="evidence" value="ECO:0007669"/>
    <property type="project" value="TreeGrafter"/>
</dbReference>
<feature type="modified residue" description="4-aspartylphosphate" evidence="8">
    <location>
        <position position="63"/>
    </location>
</feature>
<dbReference type="EMBL" id="ACCJ01000550">
    <property type="protein sequence ID" value="EEG51358.1"/>
    <property type="molecule type" value="Genomic_DNA"/>
</dbReference>
<dbReference type="InterPro" id="IPR001789">
    <property type="entry name" value="Sig_transdc_resp-reg_receiver"/>
</dbReference>